<dbReference type="Proteomes" id="UP000294641">
    <property type="component" value="Unassembled WGS sequence"/>
</dbReference>
<sequence>MKTKNLVLMALLVAVGAALYLVIPGINGGMKPDFMLTMMFIGILLFPNSRDAFLLAVTTGILSGLFSTFPGGFVPNIIDKFIAAYLFLIAVKLLKSYANNTVSAAVLVGLGTLVSGTVFLSAAILVVGAEIPFLLLFTTVVLPAIAINIVAFVVMYPIITTLVKRSKFDTSLSHA</sequence>
<name>A0A2U3AH19_9BACL</name>
<accession>A0A2U3AH19</accession>
<dbReference type="Proteomes" id="UP000254330">
    <property type="component" value="Unassembled WGS sequence"/>
</dbReference>
<dbReference type="EMBL" id="UGNP01000001">
    <property type="protein sequence ID" value="STX10636.1"/>
    <property type="molecule type" value="Genomic_DNA"/>
</dbReference>
<dbReference type="RefSeq" id="WP_109348454.1">
    <property type="nucleotide sequence ID" value="NZ_BJUE01000037.1"/>
</dbReference>
<keyword evidence="5" id="KW-1185">Reference proteome</keyword>
<dbReference type="EMBL" id="SNZG01000002">
    <property type="protein sequence ID" value="TDR43383.1"/>
    <property type="molecule type" value="Genomic_DNA"/>
</dbReference>
<keyword evidence="1" id="KW-0472">Membrane</keyword>
<dbReference type="AlphaFoldDB" id="A0A2U3AH19"/>
<evidence type="ECO:0000256" key="1">
    <source>
        <dbReference type="SAM" id="Phobius"/>
    </source>
</evidence>
<evidence type="ECO:0000313" key="5">
    <source>
        <dbReference type="Proteomes" id="UP000294641"/>
    </source>
</evidence>
<gene>
    <name evidence="3" type="ORF">DFR61_10263</name>
    <name evidence="2" type="ORF">NCTC10597_02385</name>
</gene>
<dbReference type="OrthoDB" id="2243651at2"/>
<organism evidence="2 4">
    <name type="scientific">Kurthia zopfii</name>
    <dbReference type="NCBI Taxonomy" id="1650"/>
    <lineage>
        <taxon>Bacteria</taxon>
        <taxon>Bacillati</taxon>
        <taxon>Bacillota</taxon>
        <taxon>Bacilli</taxon>
        <taxon>Bacillales</taxon>
        <taxon>Caryophanaceae</taxon>
        <taxon>Kurthia</taxon>
    </lineage>
</organism>
<feature type="transmembrane region" description="Helical" evidence="1">
    <location>
        <begin position="7"/>
        <end position="23"/>
    </location>
</feature>
<keyword evidence="1" id="KW-1133">Transmembrane helix</keyword>
<keyword evidence="1" id="KW-0812">Transmembrane</keyword>
<dbReference type="Pfam" id="PF17099">
    <property type="entry name" value="TrpP"/>
    <property type="match status" value="1"/>
</dbReference>
<dbReference type="InterPro" id="IPR031360">
    <property type="entry name" value="TrpP"/>
</dbReference>
<comment type="caution">
    <text evidence="2">The sequence shown here is derived from an EMBL/GenBank/DDBJ whole genome shotgun (WGS) entry which is preliminary data.</text>
</comment>
<reference evidence="3 5" key="2">
    <citation type="submission" date="2019-03" db="EMBL/GenBank/DDBJ databases">
        <title>Genomic Encyclopedia of Type Strains, Phase IV (KMG-IV): sequencing the most valuable type-strain genomes for metagenomic binning, comparative biology and taxonomic classification.</title>
        <authorList>
            <person name="Goeker M."/>
        </authorList>
    </citation>
    <scope>NUCLEOTIDE SEQUENCE [LARGE SCALE GENOMIC DNA]</scope>
    <source>
        <strain evidence="3 5">DSM 20580</strain>
    </source>
</reference>
<protein>
    <submittedName>
        <fullName evidence="3">Tryptophan transporter TrpP</fullName>
    </submittedName>
</protein>
<evidence type="ECO:0000313" key="3">
    <source>
        <dbReference type="EMBL" id="TDR43383.1"/>
    </source>
</evidence>
<evidence type="ECO:0000313" key="2">
    <source>
        <dbReference type="EMBL" id="STX10636.1"/>
    </source>
</evidence>
<feature type="transmembrane region" description="Helical" evidence="1">
    <location>
        <begin position="133"/>
        <end position="159"/>
    </location>
</feature>
<feature type="transmembrane region" description="Helical" evidence="1">
    <location>
        <begin position="53"/>
        <end position="71"/>
    </location>
</feature>
<proteinExistence type="predicted"/>
<evidence type="ECO:0000313" key="4">
    <source>
        <dbReference type="Proteomes" id="UP000254330"/>
    </source>
</evidence>
<dbReference type="Gene3D" id="1.10.1760.20">
    <property type="match status" value="1"/>
</dbReference>
<reference evidence="2 4" key="1">
    <citation type="submission" date="2018-06" db="EMBL/GenBank/DDBJ databases">
        <authorList>
            <consortium name="Pathogen Informatics"/>
            <person name="Doyle S."/>
        </authorList>
    </citation>
    <scope>NUCLEOTIDE SEQUENCE [LARGE SCALE GENOMIC DNA]</scope>
    <source>
        <strain evidence="2 4">NCTC10597</strain>
    </source>
</reference>
<feature type="transmembrane region" description="Helical" evidence="1">
    <location>
        <begin position="106"/>
        <end position="127"/>
    </location>
</feature>